<dbReference type="SUPFAM" id="SSF50965">
    <property type="entry name" value="Galactose oxidase, central domain"/>
    <property type="match status" value="1"/>
</dbReference>
<dbReference type="InterPro" id="IPR015915">
    <property type="entry name" value="Kelch-typ_b-propeller"/>
</dbReference>
<accession>A0A7C3EML1</accession>
<sequence length="975" mass="106519">MARQKVTGTDRAELFTGLEGVIRSGMRFVPFLILFLSATARAQVDTAWVRRWTGVGSYTDLIYSVATDRWGNVIGAGYAIGEMTAQDILVVKYAPDGTLIWVRRYDWRGLNDVASGVVVDQNGNIYVSGYSADSLTSSDYLTLSYDPDGNLRWTDRYNGPGSSSDITSGIALDSSGNVYVTGYSYSNTTYDDFCTIKYNANGARLWVTRYSGASTERAQAIATDLSGNVYVTGYTQAGNDMLTIKYNTNGVQQWLDRYNGEGNGADYATAVCTDRLGNCYVTGYSLGTGTADYDYVTIKYSTSGTREWVARYNGDGNDNDYPYGVITDRNGDVYVTGYGTGLNTVYDVVTIRYNTLGQQVWVRRYDTGNNNEYGRAIALDSRGNIYITGSLVRGSNYDFLTISYSPDGNLRWEATYAGPGNGMDYSLGLILDAWGNVFVGGVSYGGSQTGNDALIIKYIQPDVAALRVLFPTGTIDTATAIQPWVEVANRGSAPTGLKVYCAIYRAGGSRFYLDSLIVIGLGPGESTQVTFTEWLKPHPLGSYVVRCSTYRAFDQNLNNNVVQAEFQITAGPYGWMEMPPVPCGPSGRQVKDGGALAFCEAENRIYAIKGNRSGDFYFYQPNLRSWVTLAVIPVGPNGKLPGKGARLATDNQGNVYLVRGNNTREFWRFNADSGWVQLEDIPAGISGKAVKGGSDMVFVEADECIYLLKGYKNEFYRFRISSGTWEELEPAPPAGKTKWDKGSFIVYDNAGSIYACRAKYNDLWRYDIGAGSWDTLHLLRGMPFQGKSGRSTKLKDGGCGAYFNGSIYALKGSNTSEFWRYDIAGDSWVEIDTIPSQGTTGKKKRVKAGADIVYGGDAFYAFKGNKTLEFWRYALPPGDIRTGAMSPGVVKSAAVLPVKAGLISQNRFWIEMPGAGNGQAELVLFDPAGRVVQRGVCRFDAGRAVFSPGRLNSGVYYLRLRGPGFAGTGKLVIGR</sequence>
<dbReference type="InterPro" id="IPR010620">
    <property type="entry name" value="SBBP_repeat"/>
</dbReference>
<gene>
    <name evidence="1" type="ORF">ENP94_04300</name>
    <name evidence="2" type="ORF">ENS16_05445</name>
</gene>
<dbReference type="InterPro" id="IPR011043">
    <property type="entry name" value="Gal_Oxase/kelch_b-propeller"/>
</dbReference>
<dbReference type="SUPFAM" id="SSF101898">
    <property type="entry name" value="NHL repeat"/>
    <property type="match status" value="1"/>
</dbReference>
<dbReference type="InterPro" id="IPR013431">
    <property type="entry name" value="Delta_60_rpt"/>
</dbReference>
<dbReference type="PANTHER" id="PTHR42754">
    <property type="entry name" value="ENDOGLUCANASE"/>
    <property type="match status" value="1"/>
</dbReference>
<dbReference type="Pfam" id="PF06739">
    <property type="entry name" value="SBBP"/>
    <property type="match status" value="4"/>
</dbReference>
<organism evidence="2">
    <name type="scientific">candidate division WOR-3 bacterium</name>
    <dbReference type="NCBI Taxonomy" id="2052148"/>
    <lineage>
        <taxon>Bacteria</taxon>
        <taxon>Bacteria division WOR-3</taxon>
    </lineage>
</organism>
<dbReference type="Gene3D" id="2.120.10.30">
    <property type="entry name" value="TolB, C-terminal domain"/>
    <property type="match status" value="2"/>
</dbReference>
<evidence type="ECO:0000313" key="1">
    <source>
        <dbReference type="EMBL" id="HEA87215.1"/>
    </source>
</evidence>
<dbReference type="AlphaFoldDB" id="A0A7C3EML1"/>
<name>A0A7C3EML1_UNCW3</name>
<dbReference type="EMBL" id="DSTU01000007">
    <property type="protein sequence ID" value="HFJ54115.1"/>
    <property type="molecule type" value="Genomic_DNA"/>
</dbReference>
<dbReference type="InterPro" id="IPR011042">
    <property type="entry name" value="6-blade_b-propeller_TolB-like"/>
</dbReference>
<dbReference type="NCBIfam" id="TIGR02608">
    <property type="entry name" value="delta_60_rpt"/>
    <property type="match status" value="4"/>
</dbReference>
<proteinExistence type="predicted"/>
<dbReference type="PANTHER" id="PTHR42754:SF1">
    <property type="entry name" value="LIPOPROTEIN"/>
    <property type="match status" value="1"/>
</dbReference>
<comment type="caution">
    <text evidence="2">The sequence shown here is derived from an EMBL/GenBank/DDBJ whole genome shotgun (WGS) entry which is preliminary data.</text>
</comment>
<reference evidence="2" key="1">
    <citation type="journal article" date="2020" name="mSystems">
        <title>Genome- and Community-Level Interaction Insights into Carbon Utilization and Element Cycling Functions of Hydrothermarchaeota in Hydrothermal Sediment.</title>
        <authorList>
            <person name="Zhou Z."/>
            <person name="Liu Y."/>
            <person name="Xu W."/>
            <person name="Pan J."/>
            <person name="Luo Z.H."/>
            <person name="Li M."/>
        </authorList>
    </citation>
    <scope>NUCLEOTIDE SEQUENCE [LARGE SCALE GENOMIC DNA]</scope>
    <source>
        <strain evidence="1">SpSt-265</strain>
        <strain evidence="2">SpSt-465</strain>
    </source>
</reference>
<dbReference type="Gene3D" id="2.120.10.80">
    <property type="entry name" value="Kelch-type beta propeller"/>
    <property type="match status" value="2"/>
</dbReference>
<protein>
    <recommendedName>
        <fullName evidence="3">CARDB domain-containing protein</fullName>
    </recommendedName>
</protein>
<dbReference type="EMBL" id="DSLG01000004">
    <property type="protein sequence ID" value="HEA87215.1"/>
    <property type="molecule type" value="Genomic_DNA"/>
</dbReference>
<dbReference type="SUPFAM" id="SSF117281">
    <property type="entry name" value="Kelch motif"/>
    <property type="match status" value="1"/>
</dbReference>
<evidence type="ECO:0008006" key="3">
    <source>
        <dbReference type="Google" id="ProtNLM"/>
    </source>
</evidence>
<evidence type="ECO:0000313" key="2">
    <source>
        <dbReference type="EMBL" id="HFJ54115.1"/>
    </source>
</evidence>